<organism evidence="3 4">
    <name type="scientific">Fusarium oxysporum NRRL 32931</name>
    <dbReference type="NCBI Taxonomy" id="660029"/>
    <lineage>
        <taxon>Eukaryota</taxon>
        <taxon>Fungi</taxon>
        <taxon>Dikarya</taxon>
        <taxon>Ascomycota</taxon>
        <taxon>Pezizomycotina</taxon>
        <taxon>Sordariomycetes</taxon>
        <taxon>Hypocreomycetidae</taxon>
        <taxon>Hypocreales</taxon>
        <taxon>Nectriaceae</taxon>
        <taxon>Fusarium</taxon>
        <taxon>Fusarium oxysporum species complex</taxon>
    </lineage>
</organism>
<dbReference type="Proteomes" id="UP000030753">
    <property type="component" value="Unassembled WGS sequence"/>
</dbReference>
<evidence type="ECO:0000313" key="3">
    <source>
        <dbReference type="EMBL" id="EWY83223.1"/>
    </source>
</evidence>
<dbReference type="InterPro" id="IPR052895">
    <property type="entry name" value="HetReg/Transcr_Mod"/>
</dbReference>
<dbReference type="PANTHER" id="PTHR24148">
    <property type="entry name" value="ANKYRIN REPEAT DOMAIN-CONTAINING PROTEIN 39 HOMOLOG-RELATED"/>
    <property type="match status" value="1"/>
</dbReference>
<dbReference type="PANTHER" id="PTHR24148:SF64">
    <property type="entry name" value="HETEROKARYON INCOMPATIBILITY DOMAIN-CONTAINING PROTEIN"/>
    <property type="match status" value="1"/>
</dbReference>
<proteinExistence type="predicted"/>
<dbReference type="OrthoDB" id="3553147at2759"/>
<evidence type="ECO:0000256" key="1">
    <source>
        <dbReference type="SAM" id="MobiDB-lite"/>
    </source>
</evidence>
<dbReference type="HOGENOM" id="CLU_004184_7_2_1"/>
<accession>W9HKU2</accession>
<evidence type="ECO:0000313" key="4">
    <source>
        <dbReference type="Proteomes" id="UP000030753"/>
    </source>
</evidence>
<dbReference type="AlphaFoldDB" id="W9HKU2"/>
<dbReference type="Pfam" id="PF06985">
    <property type="entry name" value="HET"/>
    <property type="match status" value="1"/>
</dbReference>
<feature type="domain" description="Heterokaryon incompatibility" evidence="2">
    <location>
        <begin position="100"/>
        <end position="323"/>
    </location>
</feature>
<dbReference type="EMBL" id="JH717847">
    <property type="protein sequence ID" value="EWY83223.1"/>
    <property type="molecule type" value="Genomic_DNA"/>
</dbReference>
<protein>
    <recommendedName>
        <fullName evidence="2">Heterokaryon incompatibility domain-containing protein</fullName>
    </recommendedName>
</protein>
<feature type="region of interest" description="Disordered" evidence="1">
    <location>
        <begin position="233"/>
        <end position="253"/>
    </location>
</feature>
<reference evidence="3 4" key="1">
    <citation type="submission" date="2011-06" db="EMBL/GenBank/DDBJ databases">
        <title>The Genome Sequence of Fusarium oxysporum FOSC 3-a.</title>
        <authorList>
            <consortium name="The Broad Institute Genome Sequencing Platform"/>
            <person name="Ma L.-J."/>
            <person name="Gale L.R."/>
            <person name="Schwartz D.C."/>
            <person name="Zhou S."/>
            <person name="Corby-Kistler H."/>
            <person name="Young S.K."/>
            <person name="Zeng Q."/>
            <person name="Gargeya S."/>
            <person name="Fitzgerald M."/>
            <person name="Haas B."/>
            <person name="Abouelleil A."/>
            <person name="Alvarado L."/>
            <person name="Arachchi H.M."/>
            <person name="Berlin A."/>
            <person name="Brown A."/>
            <person name="Chapman S.B."/>
            <person name="Chen Z."/>
            <person name="Dunbar C."/>
            <person name="Freedman E."/>
            <person name="Gearin G."/>
            <person name="Gellesch M."/>
            <person name="Goldberg J."/>
            <person name="Griggs A."/>
            <person name="Gujja S."/>
            <person name="Heiman D."/>
            <person name="Howarth C."/>
            <person name="Larson L."/>
            <person name="Lui A."/>
            <person name="MacDonald P.J.P."/>
            <person name="Mehta T."/>
            <person name="Montmayeur A."/>
            <person name="Murphy C."/>
            <person name="Neiman D."/>
            <person name="Pearson M."/>
            <person name="Priest M."/>
            <person name="Roberts A."/>
            <person name="Saif S."/>
            <person name="Shea T."/>
            <person name="Shenoy N."/>
            <person name="Sisk P."/>
            <person name="Stolte C."/>
            <person name="Sykes S."/>
            <person name="Wortman J."/>
            <person name="Nusbaum C."/>
            <person name="Birren B."/>
        </authorList>
    </citation>
    <scope>NUCLEOTIDE SEQUENCE [LARGE SCALE GENOMIC DNA]</scope>
    <source>
        <strain evidence="4">FOSC 3-a</strain>
    </source>
</reference>
<name>W9HKU2_FUSOX</name>
<gene>
    <name evidence="3" type="ORF">FOYG_13067</name>
</gene>
<feature type="compositionally biased region" description="Basic and acidic residues" evidence="1">
    <location>
        <begin position="242"/>
        <end position="252"/>
    </location>
</feature>
<sequence>MSLNKDFPYLPLTAPSQTRVILLTPGKSNDPIHCFQLVIDLDHDWASYDGACHLQPCSGEEPTLTQRSHLQHEESDSDLEIPGLLMRSASRSTLHLFQGYTALSYVWGDQQNPHEIFIDGKPFHVGENLYIALLRLRKPINVMGIDATAPEDFHDQSFNVIKQHMSSESRFLWVDAICINQNDVAEREAQVKLMAHIYQKADHVHGDLGQKEMTGGFELLDLMQKIMRAGSRCQSQLSPSEESSKEEGHTNPDARTNIMSALESEYGNYQAWKTGNFREVRLPNPSDKVLEEQGIPRKDDEVWARWRQFLNSTYFQRLWIVQEASLASSITLWYSNVGIELEMVGQCLQYLIKYSTNSALYSVAKDDYRSSISTSPAIWAVIGLIHQRGQMRGANGRLCKQVPLIHMLDLARRTKATDLRDKIFGLLGMAADGSDFLHLVTYSQNVEEVYQNFAKFFIERGQGISMLYQVDSRVSKTLDIPSWVPDWSRDRDESSLYDAIPALSSALDGQKALEIRLSGSELAITGHIVDTIKCLSTPISSNLTWASFSEIAAFLWEGGNLLIKQNIEGDQAVETMLHTLSCGSLSAKPAAEVESLRQGFTAVFGHGTFLINGGNSDDSPWLPHMRHFLANGMAFTPGRRWCITKKGKFGLVPGGTKAGDRVALFGSYSLPFILRNHSTEDSISGQYMDSTVHQRVTANLRSKLNTIKARWLPGASADTNTAFTLVGHGYINELDNKEKKQGNEREIFLV</sequence>
<evidence type="ECO:0000259" key="2">
    <source>
        <dbReference type="Pfam" id="PF06985"/>
    </source>
</evidence>
<dbReference type="InterPro" id="IPR010730">
    <property type="entry name" value="HET"/>
</dbReference>